<dbReference type="RefSeq" id="WP_344229908.1">
    <property type="nucleotide sequence ID" value="NZ_BAAALH010000002.1"/>
</dbReference>
<evidence type="ECO:0000256" key="3">
    <source>
        <dbReference type="ARBA" id="ARBA00022960"/>
    </source>
</evidence>
<dbReference type="InterPro" id="IPR050644">
    <property type="entry name" value="PG_Glycine_Bridge_Synth"/>
</dbReference>
<feature type="region of interest" description="Disordered" evidence="7">
    <location>
        <begin position="209"/>
        <end position="249"/>
    </location>
</feature>
<reference evidence="9" key="1">
    <citation type="journal article" date="2019" name="Int. J. Syst. Evol. Microbiol.">
        <title>The Global Catalogue of Microorganisms (GCM) 10K type strain sequencing project: providing services to taxonomists for standard genome sequencing and annotation.</title>
        <authorList>
            <consortium name="The Broad Institute Genomics Platform"/>
            <consortium name="The Broad Institute Genome Sequencing Center for Infectious Disease"/>
            <person name="Wu L."/>
            <person name="Ma J."/>
        </authorList>
    </citation>
    <scope>NUCLEOTIDE SEQUENCE [LARGE SCALE GENOMIC DNA]</scope>
    <source>
        <strain evidence="9">CGMCC 1.12125</strain>
    </source>
</reference>
<evidence type="ECO:0000256" key="4">
    <source>
        <dbReference type="ARBA" id="ARBA00022984"/>
    </source>
</evidence>
<keyword evidence="4" id="KW-0573">Peptidoglycan synthesis</keyword>
<evidence type="ECO:0000256" key="5">
    <source>
        <dbReference type="ARBA" id="ARBA00023315"/>
    </source>
</evidence>
<evidence type="ECO:0000313" key="9">
    <source>
        <dbReference type="Proteomes" id="UP001595965"/>
    </source>
</evidence>
<dbReference type="EMBL" id="JBHSEN010000001">
    <property type="protein sequence ID" value="MFC4428543.1"/>
    <property type="molecule type" value="Genomic_DNA"/>
</dbReference>
<keyword evidence="5" id="KW-0012">Acyltransferase</keyword>
<dbReference type="PANTHER" id="PTHR36174:SF1">
    <property type="entry name" value="LIPID II:GLYCINE GLYCYLTRANSFERASE"/>
    <property type="match status" value="1"/>
</dbReference>
<gene>
    <name evidence="8" type="ORF">ACFO0K_02475</name>
</gene>
<dbReference type="Pfam" id="PF02388">
    <property type="entry name" value="FemAB"/>
    <property type="match status" value="2"/>
</dbReference>
<evidence type="ECO:0000256" key="6">
    <source>
        <dbReference type="ARBA" id="ARBA00023316"/>
    </source>
</evidence>
<organism evidence="8 9">
    <name type="scientific">Citricoccus alkalitolerans</name>
    <dbReference type="NCBI Taxonomy" id="246603"/>
    <lineage>
        <taxon>Bacteria</taxon>
        <taxon>Bacillati</taxon>
        <taxon>Actinomycetota</taxon>
        <taxon>Actinomycetes</taxon>
        <taxon>Micrococcales</taxon>
        <taxon>Micrococcaceae</taxon>
        <taxon>Citricoccus</taxon>
    </lineage>
</organism>
<name>A0ABV8XUY0_9MICC</name>
<evidence type="ECO:0000313" key="8">
    <source>
        <dbReference type="EMBL" id="MFC4428543.1"/>
    </source>
</evidence>
<accession>A0ABV8XUY0</accession>
<evidence type="ECO:0000256" key="2">
    <source>
        <dbReference type="ARBA" id="ARBA00022679"/>
    </source>
</evidence>
<evidence type="ECO:0000256" key="1">
    <source>
        <dbReference type="ARBA" id="ARBA00009943"/>
    </source>
</evidence>
<evidence type="ECO:0000256" key="7">
    <source>
        <dbReference type="SAM" id="MobiDB-lite"/>
    </source>
</evidence>
<keyword evidence="9" id="KW-1185">Reference proteome</keyword>
<keyword evidence="2" id="KW-0808">Transferase</keyword>
<keyword evidence="3" id="KW-0133">Cell shape</keyword>
<dbReference type="Gene3D" id="3.40.630.30">
    <property type="match status" value="2"/>
</dbReference>
<keyword evidence="6" id="KW-0961">Cell wall biogenesis/degradation</keyword>
<dbReference type="PROSITE" id="PS51191">
    <property type="entry name" value="FEMABX"/>
    <property type="match status" value="1"/>
</dbReference>
<sequence>MPDLASPFGSPTPSGQDSRPLTVRRITRADHGRFLAEHPSASFLQNPQWPGVKIDWRGDSLGFFDGQTLKATALVLFRRLPVPLPVLKKRSLAYIAEGPVFDPAAVQLESVLVPLVQYLKSRGAFLVRVGLPGVVNRWDGSEVRKALAAGTHRTVTDLTPLHTDPAAEHVRSRLLALGWQAPSKSEEFEAGQPQFQARIPLQPELDIASDGTRAEPNKNGESPALEAALNRMDSTSRRQTRKSTRSELTVSVGTVEDLPAWQALYEETAARDGFTGRPLAYFQRMFTELNTAGSRGSGGSGGSEASAVDTAVDTECTLYLAHFGEQLLAAAIYVRQGQFGWYVYGASSSEERKRYAPRALQLRQIQDSLAAGCTWYDLGGMSPSLDPEYELAGLTRFKTTMGADVVQTLGEWDYPVNRVLARGFNLYMSRRG</sequence>
<comment type="caution">
    <text evidence="8">The sequence shown here is derived from an EMBL/GenBank/DDBJ whole genome shotgun (WGS) entry which is preliminary data.</text>
</comment>
<protein>
    <submittedName>
        <fullName evidence="8">Lipid II:glycine glycyltransferase FemX</fullName>
    </submittedName>
</protein>
<dbReference type="Proteomes" id="UP001595965">
    <property type="component" value="Unassembled WGS sequence"/>
</dbReference>
<dbReference type="PANTHER" id="PTHR36174">
    <property type="entry name" value="LIPID II:GLYCINE GLYCYLTRANSFERASE"/>
    <property type="match status" value="1"/>
</dbReference>
<dbReference type="SUPFAM" id="SSF55729">
    <property type="entry name" value="Acyl-CoA N-acyltransferases (Nat)"/>
    <property type="match status" value="2"/>
</dbReference>
<dbReference type="InterPro" id="IPR003447">
    <property type="entry name" value="FEMABX"/>
</dbReference>
<dbReference type="InterPro" id="IPR016181">
    <property type="entry name" value="Acyl_CoA_acyltransferase"/>
</dbReference>
<proteinExistence type="inferred from homology"/>
<comment type="similarity">
    <text evidence="1">Belongs to the FemABX family.</text>
</comment>